<dbReference type="Gene3D" id="3.90.1150.200">
    <property type="match status" value="1"/>
</dbReference>
<dbReference type="EMBL" id="JACBZY010000001">
    <property type="protein sequence ID" value="NYG99330.1"/>
    <property type="molecule type" value="Genomic_DNA"/>
</dbReference>
<sequence length="136" mass="15379">MPDQTETFSADERKAMKTRAAELKKRENGDAEVRKIIDVMTDEEQAIALRIHEAILEQVPQLQPKLRYGQPAYYLDGTVLCFFMAASKYKTASSIFGFDDATRVRDGDMWPSSYAIQNLSTADEKRLLDLVKRAAG</sequence>
<dbReference type="Pfam" id="PF08818">
    <property type="entry name" value="DUF1801"/>
    <property type="match status" value="1"/>
</dbReference>
<protein>
    <recommendedName>
        <fullName evidence="2">YdhG-like domain-containing protein</fullName>
    </recommendedName>
</protein>
<dbReference type="RefSeq" id="WP_179567462.1">
    <property type="nucleotide sequence ID" value="NZ_JACBZY010000001.1"/>
</dbReference>
<proteinExistence type="predicted"/>
<feature type="region of interest" description="Disordered" evidence="1">
    <location>
        <begin position="1"/>
        <end position="23"/>
    </location>
</feature>
<accession>A0A852YDE8</accession>
<gene>
    <name evidence="3" type="ORF">BJ979_001956</name>
</gene>
<keyword evidence="4" id="KW-1185">Reference proteome</keyword>
<reference evidence="3 4" key="1">
    <citation type="submission" date="2020-07" db="EMBL/GenBank/DDBJ databases">
        <title>Sequencing the genomes of 1000 actinobacteria strains.</title>
        <authorList>
            <person name="Klenk H.-P."/>
        </authorList>
    </citation>
    <scope>NUCLEOTIDE SEQUENCE [LARGE SCALE GENOMIC DNA]</scope>
    <source>
        <strain evidence="3 4">DSM 23141</strain>
    </source>
</reference>
<evidence type="ECO:0000259" key="2">
    <source>
        <dbReference type="Pfam" id="PF08818"/>
    </source>
</evidence>
<feature type="compositionally biased region" description="Basic and acidic residues" evidence="1">
    <location>
        <begin position="10"/>
        <end position="23"/>
    </location>
</feature>
<dbReference type="AlphaFoldDB" id="A0A852YDE8"/>
<name>A0A852YDE8_9MICO</name>
<comment type="caution">
    <text evidence="3">The sequence shown here is derived from an EMBL/GenBank/DDBJ whole genome shotgun (WGS) entry which is preliminary data.</text>
</comment>
<evidence type="ECO:0000313" key="3">
    <source>
        <dbReference type="EMBL" id="NYG99330.1"/>
    </source>
</evidence>
<dbReference type="InterPro" id="IPR014922">
    <property type="entry name" value="YdhG-like"/>
</dbReference>
<evidence type="ECO:0000256" key="1">
    <source>
        <dbReference type="SAM" id="MobiDB-lite"/>
    </source>
</evidence>
<dbReference type="Proteomes" id="UP000553888">
    <property type="component" value="Unassembled WGS sequence"/>
</dbReference>
<organism evidence="3 4">
    <name type="scientific">Schumannella luteola</name>
    <dbReference type="NCBI Taxonomy" id="472059"/>
    <lineage>
        <taxon>Bacteria</taxon>
        <taxon>Bacillati</taxon>
        <taxon>Actinomycetota</taxon>
        <taxon>Actinomycetes</taxon>
        <taxon>Micrococcales</taxon>
        <taxon>Microbacteriaceae</taxon>
        <taxon>Schumannella</taxon>
    </lineage>
</organism>
<dbReference type="SUPFAM" id="SSF159888">
    <property type="entry name" value="YdhG-like"/>
    <property type="match status" value="1"/>
</dbReference>
<feature type="domain" description="YdhG-like" evidence="2">
    <location>
        <begin position="45"/>
        <end position="134"/>
    </location>
</feature>
<evidence type="ECO:0000313" key="4">
    <source>
        <dbReference type="Proteomes" id="UP000553888"/>
    </source>
</evidence>